<evidence type="ECO:0000256" key="4">
    <source>
        <dbReference type="ARBA" id="ARBA00022475"/>
    </source>
</evidence>
<evidence type="ECO:0000256" key="8">
    <source>
        <dbReference type="ARBA" id="ARBA00023136"/>
    </source>
</evidence>
<keyword evidence="5 11" id="KW-0808">Transferase</keyword>
<dbReference type="RefSeq" id="WP_156705915.1">
    <property type="nucleotide sequence ID" value="NZ_CACRUX010000102.1"/>
</dbReference>
<evidence type="ECO:0000256" key="1">
    <source>
        <dbReference type="ARBA" id="ARBA00004141"/>
    </source>
</evidence>
<name>A0A6N3FNL3_9FIRM</name>
<feature type="transmembrane region" description="Helical" evidence="9">
    <location>
        <begin position="288"/>
        <end position="310"/>
    </location>
</feature>
<keyword evidence="4" id="KW-1003">Cell membrane</keyword>
<comment type="subcellular location">
    <subcellularLocation>
        <location evidence="2">Cell membrane</location>
    </subcellularLocation>
    <subcellularLocation>
        <location evidence="1">Membrane</location>
        <topology evidence="1">Multi-pass membrane protein</topology>
    </subcellularLocation>
</comment>
<dbReference type="NCBIfam" id="TIGR03025">
    <property type="entry name" value="EPS_sugtrans"/>
    <property type="match status" value="1"/>
</dbReference>
<accession>A0A6N3FNL3</accession>
<keyword evidence="6 9" id="KW-0812">Transmembrane</keyword>
<dbReference type="InterPro" id="IPR017472">
    <property type="entry name" value="Undecaprenyl-P_galact_Ptfrase"/>
</dbReference>
<dbReference type="Pfam" id="PF02397">
    <property type="entry name" value="Bac_transf"/>
    <property type="match status" value="1"/>
</dbReference>
<evidence type="ECO:0000256" key="2">
    <source>
        <dbReference type="ARBA" id="ARBA00004236"/>
    </source>
</evidence>
<dbReference type="EMBL" id="CACRUX010000102">
    <property type="protein sequence ID" value="VYU53590.1"/>
    <property type="molecule type" value="Genomic_DNA"/>
</dbReference>
<dbReference type="Gene3D" id="3.40.50.720">
    <property type="entry name" value="NAD(P)-binding Rossmann-like Domain"/>
    <property type="match status" value="1"/>
</dbReference>
<gene>
    <name evidence="11" type="primary">gumD</name>
    <name evidence="11" type="ORF">VRLFYP33_02404</name>
</gene>
<evidence type="ECO:0000256" key="5">
    <source>
        <dbReference type="ARBA" id="ARBA00022679"/>
    </source>
</evidence>
<dbReference type="PANTHER" id="PTHR30576:SF4">
    <property type="entry name" value="UNDECAPRENYL-PHOSPHATE GALACTOSE PHOSPHOTRANSFERASE"/>
    <property type="match status" value="1"/>
</dbReference>
<feature type="transmembrane region" description="Helical" evidence="9">
    <location>
        <begin position="92"/>
        <end position="110"/>
    </location>
</feature>
<feature type="transmembrane region" description="Helical" evidence="9">
    <location>
        <begin position="56"/>
        <end position="80"/>
    </location>
</feature>
<feature type="domain" description="Bacterial sugar transferase" evidence="10">
    <location>
        <begin position="282"/>
        <end position="474"/>
    </location>
</feature>
<reference evidence="11" key="1">
    <citation type="submission" date="2019-11" db="EMBL/GenBank/DDBJ databases">
        <authorList>
            <person name="Feng L."/>
        </authorList>
    </citation>
    <scope>NUCLEOTIDE SEQUENCE</scope>
    <source>
        <strain evidence="11">VrattiLFYP33</strain>
    </source>
</reference>
<dbReference type="InterPro" id="IPR036291">
    <property type="entry name" value="NAD(P)-bd_dom_sf"/>
</dbReference>
<evidence type="ECO:0000259" key="10">
    <source>
        <dbReference type="Pfam" id="PF02397"/>
    </source>
</evidence>
<keyword evidence="7 9" id="KW-1133">Transmembrane helix</keyword>
<dbReference type="InterPro" id="IPR017475">
    <property type="entry name" value="EPS_sugar_tfrase"/>
</dbReference>
<dbReference type="GO" id="GO:0089702">
    <property type="term" value="F:undecaprenyl-phosphate glucose phosphotransferase activity"/>
    <property type="evidence" value="ECO:0007669"/>
    <property type="project" value="UniProtKB-EC"/>
</dbReference>
<evidence type="ECO:0000313" key="11">
    <source>
        <dbReference type="EMBL" id="VYU53590.1"/>
    </source>
</evidence>
<dbReference type="Pfam" id="PF13727">
    <property type="entry name" value="CoA_binding_3"/>
    <property type="match status" value="1"/>
</dbReference>
<proteinExistence type="inferred from homology"/>
<keyword evidence="8 9" id="KW-0472">Membrane</keyword>
<feature type="transmembrane region" description="Helical" evidence="9">
    <location>
        <begin position="12"/>
        <end position="36"/>
    </location>
</feature>
<evidence type="ECO:0000256" key="7">
    <source>
        <dbReference type="ARBA" id="ARBA00022989"/>
    </source>
</evidence>
<dbReference type="NCBIfam" id="TIGR03022">
    <property type="entry name" value="WbaP_sugtrans"/>
    <property type="match status" value="1"/>
</dbReference>
<dbReference type="SUPFAM" id="SSF51735">
    <property type="entry name" value="NAD(P)-binding Rossmann-fold domains"/>
    <property type="match status" value="1"/>
</dbReference>
<organism evidence="11">
    <name type="scientific">Veillonella ratti</name>
    <dbReference type="NCBI Taxonomy" id="103892"/>
    <lineage>
        <taxon>Bacteria</taxon>
        <taxon>Bacillati</taxon>
        <taxon>Bacillota</taxon>
        <taxon>Negativicutes</taxon>
        <taxon>Veillonellales</taxon>
        <taxon>Veillonellaceae</taxon>
        <taxon>Veillonella</taxon>
    </lineage>
</organism>
<dbReference type="PANTHER" id="PTHR30576">
    <property type="entry name" value="COLANIC BIOSYNTHESIS UDP-GLUCOSE LIPID CARRIER TRANSFERASE"/>
    <property type="match status" value="1"/>
</dbReference>
<dbReference type="GO" id="GO:0000271">
    <property type="term" value="P:polysaccharide biosynthetic process"/>
    <property type="evidence" value="ECO:0007669"/>
    <property type="project" value="InterPro"/>
</dbReference>
<evidence type="ECO:0000256" key="6">
    <source>
        <dbReference type="ARBA" id="ARBA00022692"/>
    </source>
</evidence>
<dbReference type="InterPro" id="IPR003362">
    <property type="entry name" value="Bact_transf"/>
</dbReference>
<dbReference type="GO" id="GO:0005886">
    <property type="term" value="C:plasma membrane"/>
    <property type="evidence" value="ECO:0007669"/>
    <property type="project" value="UniProtKB-SubCell"/>
</dbReference>
<sequence length="479" mass="54889">MKDSIPLLKRNTTYVLPLCLFIIDYFMIVSGLSLSFEARKMWMFPPVSDTFHIRSIYIYLIAPALFLFMMFVCHCYEIALPYWERVRNLFKAVSYSVLLTVFLMYAANVAGDVSRLFIIGSWVLTFITLLLGRYILERVLIAKGVFKIPVIIIGAGKTAELVLQSFDRHPIMCYEIVGFIDDNPVCKNLIEQYLLLGGFCDIDEIVAKTKIQHVIVCAPGLPPDKLITLVNRLEILIKNVSFVPELIGLPVANVSVQGLMEENMLLVNVKNNLARPYYRFLKRVFDTVLTLAGMIVFLPIGLIIAAFIYISDPGPILFAHRRVGQHGKEFPCYKFRSMVVNAEEALQEYLKDNPEAQEEWNRDFKLKNDPRITKIGHFLRKTSLDELPQLLNVLKGEMSLVGPRPIVQAEVEKYGEYIQDFYLVPPGITGVWQVSGRSDTTYDERVQMDSWYVHNWSVWIDIVYLVKTVTAVLQRKGAY</sequence>
<dbReference type="AlphaFoldDB" id="A0A6N3FNL3"/>
<protein>
    <submittedName>
        <fullName evidence="11">UDP-glucose:undecaprenyl-phosphate glucose-1-phosphate transferase</fullName>
        <ecNumber evidence="11">2.7.8.31</ecNumber>
    </submittedName>
</protein>
<evidence type="ECO:0000256" key="3">
    <source>
        <dbReference type="ARBA" id="ARBA00006464"/>
    </source>
</evidence>
<evidence type="ECO:0000256" key="9">
    <source>
        <dbReference type="SAM" id="Phobius"/>
    </source>
</evidence>
<comment type="similarity">
    <text evidence="3">Belongs to the bacterial sugar transferase family.</text>
</comment>
<dbReference type="EC" id="2.7.8.31" evidence="11"/>
<feature type="transmembrane region" description="Helical" evidence="9">
    <location>
        <begin position="116"/>
        <end position="136"/>
    </location>
</feature>